<dbReference type="EMBL" id="KL198067">
    <property type="protein sequence ID" value="KDQ10466.1"/>
    <property type="molecule type" value="Genomic_DNA"/>
</dbReference>
<name>A0A067MFX4_BOTB1</name>
<feature type="compositionally biased region" description="Low complexity" evidence="2">
    <location>
        <begin position="277"/>
        <end position="294"/>
    </location>
</feature>
<sequence>MSNPSSLRQYSSPMSFPSSNGGSGLSSKHEEDLINAYEAEEERIINVLSRKLERLREEKVNLENALEAESESHVIRLSRELSSLRLLQQQQQQNGDGAGPSTSSRGGDASERPAVHAPGFTDPRFPGYETMLEAIRRENENLRNRLVDTERAFIRVTRLNEIYREELIEHRRRLGLSVDSLIGLHSSSQDPLSQPTHRRESGTSSPASSAIPLPHRTTPAPVPIAGLPIPRPPSQTHTHRPSASLSDSSTPLTVSPSSLPSSPFSPGQSGMGLTGAPSSYLTQYTTPPSSTSPLVHLPFPHAPPSLSYPSVPPPSLSSSLGSPVMMFQPIPPSPTVPLSRRSSTSQAQSANARRMSTERGARVAETGSLRDRRQSGTAGAGSGSSSGTGARNPVT</sequence>
<protein>
    <submittedName>
        <fullName evidence="3">Uncharacterized protein</fullName>
    </submittedName>
</protein>
<dbReference type="OrthoDB" id="78858at2759"/>
<dbReference type="InParanoid" id="A0A067MFX4"/>
<feature type="region of interest" description="Disordered" evidence="2">
    <location>
        <begin position="1"/>
        <end position="30"/>
    </location>
</feature>
<keyword evidence="4" id="KW-1185">Reference proteome</keyword>
<dbReference type="PANTHER" id="PTHR15276:SF0">
    <property type="entry name" value="COILED-COIL DOMAIN-CONTAINING PROTEIN 6"/>
    <property type="match status" value="1"/>
</dbReference>
<feature type="coiled-coil region" evidence="1">
    <location>
        <begin position="38"/>
        <end position="72"/>
    </location>
</feature>
<evidence type="ECO:0000256" key="1">
    <source>
        <dbReference type="SAM" id="Coils"/>
    </source>
</evidence>
<feature type="compositionally biased region" description="Basic and acidic residues" evidence="2">
    <location>
        <begin position="355"/>
        <end position="374"/>
    </location>
</feature>
<dbReference type="Proteomes" id="UP000027195">
    <property type="component" value="Unassembled WGS sequence"/>
</dbReference>
<evidence type="ECO:0000313" key="3">
    <source>
        <dbReference type="EMBL" id="KDQ10466.1"/>
    </source>
</evidence>
<reference evidence="4" key="1">
    <citation type="journal article" date="2014" name="Proc. Natl. Acad. Sci. U.S.A.">
        <title>Extensive sampling of basidiomycete genomes demonstrates inadequacy of the white-rot/brown-rot paradigm for wood decay fungi.</title>
        <authorList>
            <person name="Riley R."/>
            <person name="Salamov A.A."/>
            <person name="Brown D.W."/>
            <person name="Nagy L.G."/>
            <person name="Floudas D."/>
            <person name="Held B.W."/>
            <person name="Levasseur A."/>
            <person name="Lombard V."/>
            <person name="Morin E."/>
            <person name="Otillar R."/>
            <person name="Lindquist E.A."/>
            <person name="Sun H."/>
            <person name="LaButti K.M."/>
            <person name="Schmutz J."/>
            <person name="Jabbour D."/>
            <person name="Luo H."/>
            <person name="Baker S.E."/>
            <person name="Pisabarro A.G."/>
            <person name="Walton J.D."/>
            <person name="Blanchette R.A."/>
            <person name="Henrissat B."/>
            <person name="Martin F."/>
            <person name="Cullen D."/>
            <person name="Hibbett D.S."/>
            <person name="Grigoriev I.V."/>
        </authorList>
    </citation>
    <scope>NUCLEOTIDE SEQUENCE [LARGE SCALE GENOMIC DNA]</scope>
    <source>
        <strain evidence="4">FD-172 SS1</strain>
    </source>
</reference>
<dbReference type="PANTHER" id="PTHR15276">
    <property type="entry name" value="H4 D10S170 PROTEIN-RELATED"/>
    <property type="match status" value="1"/>
</dbReference>
<proteinExistence type="predicted"/>
<gene>
    <name evidence="3" type="ORF">BOTBODRAFT_36170</name>
</gene>
<feature type="compositionally biased region" description="Low complexity" evidence="2">
    <location>
        <begin position="244"/>
        <end position="266"/>
    </location>
</feature>
<keyword evidence="1" id="KW-0175">Coiled coil</keyword>
<feature type="compositionally biased region" description="Polar residues" evidence="2">
    <location>
        <begin position="1"/>
        <end position="20"/>
    </location>
</feature>
<dbReference type="STRING" id="930990.A0A067MFX4"/>
<feature type="compositionally biased region" description="Polar residues" evidence="2">
    <location>
        <begin position="186"/>
        <end position="195"/>
    </location>
</feature>
<dbReference type="InterPro" id="IPR019152">
    <property type="entry name" value="DUF2046"/>
</dbReference>
<feature type="compositionally biased region" description="Low complexity" evidence="2">
    <location>
        <begin position="339"/>
        <end position="354"/>
    </location>
</feature>
<feature type="region of interest" description="Disordered" evidence="2">
    <location>
        <begin position="186"/>
        <end position="395"/>
    </location>
</feature>
<dbReference type="AlphaFoldDB" id="A0A067MFX4"/>
<dbReference type="HOGENOM" id="CLU_024881_0_0_1"/>
<evidence type="ECO:0000313" key="4">
    <source>
        <dbReference type="Proteomes" id="UP000027195"/>
    </source>
</evidence>
<dbReference type="Pfam" id="PF09755">
    <property type="entry name" value="DUF2046"/>
    <property type="match status" value="1"/>
</dbReference>
<feature type="region of interest" description="Disordered" evidence="2">
    <location>
        <begin position="88"/>
        <end position="125"/>
    </location>
</feature>
<evidence type="ECO:0000256" key="2">
    <source>
        <dbReference type="SAM" id="MobiDB-lite"/>
    </source>
</evidence>
<organism evidence="3 4">
    <name type="scientific">Botryobasidium botryosum (strain FD-172 SS1)</name>
    <dbReference type="NCBI Taxonomy" id="930990"/>
    <lineage>
        <taxon>Eukaryota</taxon>
        <taxon>Fungi</taxon>
        <taxon>Dikarya</taxon>
        <taxon>Basidiomycota</taxon>
        <taxon>Agaricomycotina</taxon>
        <taxon>Agaricomycetes</taxon>
        <taxon>Cantharellales</taxon>
        <taxon>Botryobasidiaceae</taxon>
        <taxon>Botryobasidium</taxon>
    </lineage>
</organism>
<accession>A0A067MFX4</accession>